<accession>A0A1F8AA60</accession>
<evidence type="ECO:0000313" key="2">
    <source>
        <dbReference type="Proteomes" id="UP000179179"/>
    </source>
</evidence>
<dbReference type="Proteomes" id="UP000179179">
    <property type="component" value="Unassembled WGS sequence"/>
</dbReference>
<evidence type="ECO:0000313" key="1">
    <source>
        <dbReference type="EMBL" id="OGM48613.1"/>
    </source>
</evidence>
<dbReference type="GeneID" id="34445366"/>
<dbReference type="SUPFAM" id="SSF54518">
    <property type="entry name" value="Tubby C-terminal domain-like"/>
    <property type="match status" value="1"/>
</dbReference>
<dbReference type="OrthoDB" id="97518at2759"/>
<name>A0A1F8AA60_9EURO</name>
<keyword evidence="2" id="KW-1185">Reference proteome</keyword>
<dbReference type="EMBL" id="LYCR01000014">
    <property type="protein sequence ID" value="OGM48613.1"/>
    <property type="molecule type" value="Genomic_DNA"/>
</dbReference>
<reference evidence="1 2" key="1">
    <citation type="journal article" date="2016" name="Genome Biol. Evol.">
        <title>Draft genome sequence of an aflatoxigenic Aspergillus species, A. bombycis.</title>
        <authorList>
            <person name="Moore G.G."/>
            <person name="Mack B.M."/>
            <person name="Beltz S.B."/>
            <person name="Gilbert M.K."/>
        </authorList>
    </citation>
    <scope>NUCLEOTIDE SEQUENCE [LARGE SCALE GENOMIC DNA]</scope>
    <source>
        <strain evidence="2">NRRL 26010</strain>
    </source>
</reference>
<comment type="caution">
    <text evidence="1">The sequence shown here is derived from an EMBL/GenBank/DDBJ whole genome shotgun (WGS) entry which is preliminary data.</text>
</comment>
<protein>
    <recommendedName>
        <fullName evidence="3">Tubby C-terminal-like domain-containing protein</fullName>
    </recommendedName>
</protein>
<dbReference type="InterPro" id="IPR025659">
    <property type="entry name" value="Tubby-like_C"/>
</dbReference>
<evidence type="ECO:0008006" key="3">
    <source>
        <dbReference type="Google" id="ProtNLM"/>
    </source>
</evidence>
<dbReference type="AlphaFoldDB" id="A0A1F8AA60"/>
<gene>
    <name evidence="1" type="ORF">ABOM_001976</name>
</gene>
<dbReference type="RefSeq" id="XP_022392330.1">
    <property type="nucleotide sequence ID" value="XM_022529106.1"/>
</dbReference>
<proteinExistence type="predicted"/>
<organism evidence="1 2">
    <name type="scientific">Aspergillus bombycis</name>
    <dbReference type="NCBI Taxonomy" id="109264"/>
    <lineage>
        <taxon>Eukaryota</taxon>
        <taxon>Fungi</taxon>
        <taxon>Dikarya</taxon>
        <taxon>Ascomycota</taxon>
        <taxon>Pezizomycotina</taxon>
        <taxon>Eurotiomycetes</taxon>
        <taxon>Eurotiomycetidae</taxon>
        <taxon>Eurotiales</taxon>
        <taxon>Aspergillaceae</taxon>
        <taxon>Aspergillus</taxon>
    </lineage>
</organism>
<sequence>MPTAYIQARMDRAISSQPCKVLKAPNRPVAIREQYITDSITLLALRSQGDGHSVAAYKVQDENEVTRFTASGGKYNGRPCRESRDALGLPFIATGAPRLVPFGSFMFTFTNLAATDTKVSMGDKEVTLEIERYGRVLESLDIVDGDRKFTEVRESVHHNQKLALTPSTRRNYRPVLDIIVTPGVDLSLVTAIAILISDSVLGSE</sequence>